<dbReference type="GO" id="GO:0005763">
    <property type="term" value="C:mitochondrial small ribosomal subunit"/>
    <property type="evidence" value="ECO:0007669"/>
    <property type="project" value="TreeGrafter"/>
</dbReference>
<dbReference type="InterPro" id="IPR019349">
    <property type="entry name" value="Ribosomal_mS35_mit"/>
</dbReference>
<dbReference type="GO" id="GO:0032543">
    <property type="term" value="P:mitochondrial translation"/>
    <property type="evidence" value="ECO:0007669"/>
    <property type="project" value="InterPro"/>
</dbReference>
<dbReference type="RefSeq" id="XP_005851555.1">
    <property type="nucleotide sequence ID" value="XM_005851493.1"/>
</dbReference>
<dbReference type="GeneID" id="17358557"/>
<gene>
    <name evidence="3" type="ORF">CHLNCDRAFT_138026</name>
</gene>
<proteinExistence type="predicted"/>
<dbReference type="FunCoup" id="E1Z533">
    <property type="interactions" value="386"/>
</dbReference>
<sequence>MLLSSLQRLAAACGPSGLGRGGIAVAASCGSSSSSSSLWQQLRAFSDEAGSGDKPGEEPAAAAASAAADDVAGGSEGGDDALVAAEAAEGDEEVEEVDEDVPFGLIDFDSAAGTGGGVVPPELFSKRQRAWLGVGDPDKYQHFLPALSRKEKGSFADEYVEEEFDVEQELYPTVPEDKPLYDLRESVPEIYQPRSELFERLQRLKAEHPDMPIQQFVSEVVGIGSAPEQPPRPGARPIIRWQICHVLSVGVSESHPANKRVKAWVHLRDLQRDQGLTDAALRHIAAICGPRYDPNRGELKLTSDRYPHREANRAHILRIIKELVKEGHRKHPKQQQQQQQQQQADATS</sequence>
<dbReference type="GO" id="GO:0003735">
    <property type="term" value="F:structural constituent of ribosome"/>
    <property type="evidence" value="ECO:0007669"/>
    <property type="project" value="InterPro"/>
</dbReference>
<dbReference type="Proteomes" id="UP000008141">
    <property type="component" value="Unassembled WGS sequence"/>
</dbReference>
<dbReference type="PANTHER" id="PTHR13490:SF0">
    <property type="entry name" value="SMALL RIBOSOMAL SUBUNIT PROTEIN MS35"/>
    <property type="match status" value="1"/>
</dbReference>
<feature type="compositionally biased region" description="Low complexity" evidence="1">
    <location>
        <begin position="334"/>
        <end position="348"/>
    </location>
</feature>
<feature type="region of interest" description="Disordered" evidence="1">
    <location>
        <begin position="40"/>
        <end position="81"/>
    </location>
</feature>
<dbReference type="AlphaFoldDB" id="E1Z533"/>
<reference evidence="3 4" key="1">
    <citation type="journal article" date="2010" name="Plant Cell">
        <title>The Chlorella variabilis NC64A genome reveals adaptation to photosymbiosis, coevolution with viruses, and cryptic sex.</title>
        <authorList>
            <person name="Blanc G."/>
            <person name="Duncan G."/>
            <person name="Agarkova I."/>
            <person name="Borodovsky M."/>
            <person name="Gurnon J."/>
            <person name="Kuo A."/>
            <person name="Lindquist E."/>
            <person name="Lucas S."/>
            <person name="Pangilinan J."/>
            <person name="Polle J."/>
            <person name="Salamov A."/>
            <person name="Terry A."/>
            <person name="Yamada T."/>
            <person name="Dunigan D.D."/>
            <person name="Grigoriev I.V."/>
            <person name="Claverie J.M."/>
            <person name="Van Etten J.L."/>
        </authorList>
    </citation>
    <scope>NUCLEOTIDE SEQUENCE [LARGE SCALE GENOMIC DNA]</scope>
    <source>
        <strain evidence="3 4">NC64A</strain>
    </source>
</reference>
<feature type="region of interest" description="Disordered" evidence="1">
    <location>
        <begin position="326"/>
        <end position="348"/>
    </location>
</feature>
<evidence type="ECO:0000256" key="1">
    <source>
        <dbReference type="SAM" id="MobiDB-lite"/>
    </source>
</evidence>
<feature type="domain" description="Small ribosomal subunit protein mS35 mitochondrial conserved" evidence="2">
    <location>
        <begin position="250"/>
        <end position="332"/>
    </location>
</feature>
<dbReference type="InterPro" id="IPR039848">
    <property type="entry name" value="Ribosomal_mS35_mt"/>
</dbReference>
<name>E1Z533_CHLVA</name>
<evidence type="ECO:0000259" key="2">
    <source>
        <dbReference type="Pfam" id="PF10213"/>
    </source>
</evidence>
<dbReference type="STRING" id="554065.E1Z533"/>
<dbReference type="InParanoid" id="E1Z533"/>
<dbReference type="eggNOG" id="KOG3933">
    <property type="taxonomic scope" value="Eukaryota"/>
</dbReference>
<accession>E1Z533</accession>
<evidence type="ECO:0000313" key="3">
    <source>
        <dbReference type="EMBL" id="EFN59453.1"/>
    </source>
</evidence>
<dbReference type="Pfam" id="PF10213">
    <property type="entry name" value="MRP-S28"/>
    <property type="match status" value="1"/>
</dbReference>
<keyword evidence="4" id="KW-1185">Reference proteome</keyword>
<feature type="compositionally biased region" description="Low complexity" evidence="1">
    <location>
        <begin position="58"/>
        <end position="73"/>
    </location>
</feature>
<dbReference type="OrthoDB" id="283424at2759"/>
<evidence type="ECO:0000313" key="4">
    <source>
        <dbReference type="Proteomes" id="UP000008141"/>
    </source>
</evidence>
<dbReference type="KEGG" id="cvr:CHLNCDRAFT_138026"/>
<organism evidence="4">
    <name type="scientific">Chlorella variabilis</name>
    <name type="common">Green alga</name>
    <dbReference type="NCBI Taxonomy" id="554065"/>
    <lineage>
        <taxon>Eukaryota</taxon>
        <taxon>Viridiplantae</taxon>
        <taxon>Chlorophyta</taxon>
        <taxon>core chlorophytes</taxon>
        <taxon>Trebouxiophyceae</taxon>
        <taxon>Chlorellales</taxon>
        <taxon>Chlorellaceae</taxon>
        <taxon>Chlorella clade</taxon>
        <taxon>Chlorella</taxon>
    </lineage>
</organism>
<dbReference type="EMBL" id="GL433836">
    <property type="protein sequence ID" value="EFN59453.1"/>
    <property type="molecule type" value="Genomic_DNA"/>
</dbReference>
<protein>
    <submittedName>
        <fullName evidence="3">Expressed protein</fullName>
    </submittedName>
</protein>
<dbReference type="PANTHER" id="PTHR13490">
    <property type="entry name" value="MITOCHONDRIAL 28S RIBOSOMAL PROTEIN S28"/>
    <property type="match status" value="1"/>
</dbReference>